<dbReference type="EMBL" id="AGBW02010651">
    <property type="protein sequence ID" value="OWR48101.1"/>
    <property type="molecule type" value="Genomic_DNA"/>
</dbReference>
<dbReference type="KEGG" id="dpl:KGM_204821"/>
<gene>
    <name evidence="1" type="ORF">KGM_204821</name>
</gene>
<dbReference type="InParanoid" id="A0A212F311"/>
<dbReference type="STRING" id="278856.A0A212F311"/>
<dbReference type="AlphaFoldDB" id="A0A212F311"/>
<name>A0A212F311_DANPL</name>
<dbReference type="Gene3D" id="2.60.40.150">
    <property type="entry name" value="C2 domain"/>
    <property type="match status" value="1"/>
</dbReference>
<dbReference type="SUPFAM" id="SSF49562">
    <property type="entry name" value="C2 domain (Calcium/lipid-binding domain, CaLB)"/>
    <property type="match status" value="1"/>
</dbReference>
<organism evidence="1 2">
    <name type="scientific">Danaus plexippus plexippus</name>
    <dbReference type="NCBI Taxonomy" id="278856"/>
    <lineage>
        <taxon>Eukaryota</taxon>
        <taxon>Metazoa</taxon>
        <taxon>Ecdysozoa</taxon>
        <taxon>Arthropoda</taxon>
        <taxon>Hexapoda</taxon>
        <taxon>Insecta</taxon>
        <taxon>Pterygota</taxon>
        <taxon>Neoptera</taxon>
        <taxon>Endopterygota</taxon>
        <taxon>Lepidoptera</taxon>
        <taxon>Glossata</taxon>
        <taxon>Ditrysia</taxon>
        <taxon>Papilionoidea</taxon>
        <taxon>Nymphalidae</taxon>
        <taxon>Danainae</taxon>
        <taxon>Danaini</taxon>
        <taxon>Danaina</taxon>
        <taxon>Danaus</taxon>
        <taxon>Danaus</taxon>
    </lineage>
</organism>
<reference evidence="1 2" key="1">
    <citation type="journal article" date="2011" name="Cell">
        <title>The monarch butterfly genome yields insights into long-distance migration.</title>
        <authorList>
            <person name="Zhan S."/>
            <person name="Merlin C."/>
            <person name="Boore J.L."/>
            <person name="Reppert S.M."/>
        </authorList>
    </citation>
    <scope>NUCLEOTIDE SEQUENCE [LARGE SCALE GENOMIC DNA]</scope>
    <source>
        <strain evidence="1">F-2</strain>
    </source>
</reference>
<dbReference type="Proteomes" id="UP000007151">
    <property type="component" value="Unassembled WGS sequence"/>
</dbReference>
<evidence type="ECO:0000313" key="2">
    <source>
        <dbReference type="Proteomes" id="UP000007151"/>
    </source>
</evidence>
<proteinExistence type="predicted"/>
<comment type="caution">
    <text evidence="1">The sequence shown here is derived from an EMBL/GenBank/DDBJ whole genome shotgun (WGS) entry which is preliminary data.</text>
</comment>
<sequence>MIEAKPDDRIFLYIKKARYVGIQATQFNTYVTLKLQNVKSTTVTVKGPTPCWEQDFLL</sequence>
<protein>
    <submittedName>
        <fullName evidence="1">Unc-13</fullName>
    </submittedName>
</protein>
<keyword evidence="2" id="KW-1185">Reference proteome</keyword>
<evidence type="ECO:0000313" key="1">
    <source>
        <dbReference type="EMBL" id="OWR48101.1"/>
    </source>
</evidence>
<accession>A0A212F311</accession>
<dbReference type="InterPro" id="IPR035892">
    <property type="entry name" value="C2_domain_sf"/>
</dbReference>